<reference evidence="10 11" key="1">
    <citation type="submission" date="2017-11" db="EMBL/GenBank/DDBJ databases">
        <title>Genome-resolved metagenomics identifies genetic mobility, metabolic interactions, and unexpected diversity in perchlorate-reducing communities.</title>
        <authorList>
            <person name="Barnum T.P."/>
            <person name="Figueroa I.A."/>
            <person name="Carlstrom C.I."/>
            <person name="Lucas L.N."/>
            <person name="Engelbrektson A.L."/>
            <person name="Coates J.D."/>
        </authorList>
    </citation>
    <scope>NUCLEOTIDE SEQUENCE [LARGE SCALE GENOMIC DNA]</scope>
    <source>
        <strain evidence="10">BM706</strain>
    </source>
</reference>
<evidence type="ECO:0000313" key="10">
    <source>
        <dbReference type="EMBL" id="PLX18939.1"/>
    </source>
</evidence>
<keyword evidence="4 8" id="KW-0812">Transmembrane</keyword>
<evidence type="ECO:0000256" key="1">
    <source>
        <dbReference type="ARBA" id="ARBA00004370"/>
    </source>
</evidence>
<dbReference type="PROSITE" id="PS51779">
    <property type="entry name" value="POTRA"/>
    <property type="match status" value="1"/>
</dbReference>
<keyword evidence="5 8" id="KW-1133">Transmembrane helix</keyword>
<comment type="subcellular location">
    <subcellularLocation>
        <location evidence="1">Membrane</location>
    </subcellularLocation>
</comment>
<dbReference type="Pfam" id="PF03799">
    <property type="entry name" value="FtsQ_DivIB_C"/>
    <property type="match status" value="1"/>
</dbReference>
<dbReference type="EMBL" id="PKTG01000045">
    <property type="protein sequence ID" value="PLX18939.1"/>
    <property type="molecule type" value="Genomic_DNA"/>
</dbReference>
<name>A0A2N5ZJT4_MUIH1</name>
<dbReference type="GO" id="GO:0005886">
    <property type="term" value="C:plasma membrane"/>
    <property type="evidence" value="ECO:0007669"/>
    <property type="project" value="TreeGrafter"/>
</dbReference>
<keyword evidence="2" id="KW-1003">Cell membrane</keyword>
<accession>A0A2N5ZJT4</accession>
<sequence>MRYVLFKESSFYLLKIFVLVSLILVFAMFTRQIARQVRFLDVKSIDVLGNNIVDTSTIIILSGITRDKNIIKIDVEKSKRMIETHPFIRAVGLTLKDLDFTITVDERQPFVFLSYNNALLVLDSDGVILQKKSMLTDYDLPVLTGVDIEEIPEEGDRLNDKGVERGLYWFKAIPLELWSQISEINIENPAKIIIYTLDGLKIFLTKGSGISEKFEILYNKLLELKEKKYSIEYIDLRSSNGDIIIKELSN</sequence>
<dbReference type="Proteomes" id="UP000234857">
    <property type="component" value="Unassembled WGS sequence"/>
</dbReference>
<dbReference type="InterPro" id="IPR034746">
    <property type="entry name" value="POTRA"/>
</dbReference>
<dbReference type="AlphaFoldDB" id="A0A2N5ZJT4"/>
<evidence type="ECO:0000256" key="8">
    <source>
        <dbReference type="SAM" id="Phobius"/>
    </source>
</evidence>
<keyword evidence="3" id="KW-0132">Cell division</keyword>
<comment type="caution">
    <text evidence="10">The sequence shown here is derived from an EMBL/GenBank/DDBJ whole genome shotgun (WGS) entry which is preliminary data.</text>
</comment>
<dbReference type="InterPro" id="IPR013685">
    <property type="entry name" value="POTRA_FtsQ_type"/>
</dbReference>
<dbReference type="Pfam" id="PF08478">
    <property type="entry name" value="POTRA_1"/>
    <property type="match status" value="1"/>
</dbReference>
<feature type="domain" description="POTRA" evidence="9">
    <location>
        <begin position="40"/>
        <end position="107"/>
    </location>
</feature>
<dbReference type="PANTHER" id="PTHR37820">
    <property type="entry name" value="CELL DIVISION PROTEIN DIVIB"/>
    <property type="match status" value="1"/>
</dbReference>
<protein>
    <recommendedName>
        <fullName evidence="9">POTRA domain-containing protein</fullName>
    </recommendedName>
</protein>
<proteinExistence type="predicted"/>
<dbReference type="GO" id="GO:0051301">
    <property type="term" value="P:cell division"/>
    <property type="evidence" value="ECO:0007669"/>
    <property type="project" value="UniProtKB-KW"/>
</dbReference>
<dbReference type="InterPro" id="IPR005548">
    <property type="entry name" value="Cell_div_FtsQ/DivIB_C"/>
</dbReference>
<evidence type="ECO:0000313" key="11">
    <source>
        <dbReference type="Proteomes" id="UP000234857"/>
    </source>
</evidence>
<feature type="transmembrane region" description="Helical" evidence="8">
    <location>
        <begin position="12"/>
        <end position="30"/>
    </location>
</feature>
<evidence type="ECO:0000256" key="2">
    <source>
        <dbReference type="ARBA" id="ARBA00022475"/>
    </source>
</evidence>
<organism evidence="10 11">
    <name type="scientific">Muiribacterium halophilum</name>
    <dbReference type="NCBI Taxonomy" id="2053465"/>
    <lineage>
        <taxon>Bacteria</taxon>
        <taxon>Candidatus Muiribacteriota</taxon>
        <taxon>Candidatus Muiribacteriia</taxon>
        <taxon>Candidatus Muiribacteriales</taxon>
        <taxon>Candidatus Muiribacteriaceae</taxon>
        <taxon>Candidatus Muiribacterium</taxon>
    </lineage>
</organism>
<evidence type="ECO:0000256" key="6">
    <source>
        <dbReference type="ARBA" id="ARBA00023136"/>
    </source>
</evidence>
<evidence type="ECO:0000259" key="9">
    <source>
        <dbReference type="PROSITE" id="PS51779"/>
    </source>
</evidence>
<dbReference type="InterPro" id="IPR050487">
    <property type="entry name" value="FtsQ_DivIB"/>
</dbReference>
<dbReference type="PANTHER" id="PTHR37820:SF1">
    <property type="entry name" value="CELL DIVISION PROTEIN FTSQ"/>
    <property type="match status" value="1"/>
</dbReference>
<gene>
    <name evidence="10" type="ORF">C0601_03295</name>
</gene>
<evidence type="ECO:0000256" key="5">
    <source>
        <dbReference type="ARBA" id="ARBA00022989"/>
    </source>
</evidence>
<evidence type="ECO:0000256" key="7">
    <source>
        <dbReference type="ARBA" id="ARBA00023306"/>
    </source>
</evidence>
<keyword evidence="6 8" id="KW-0472">Membrane</keyword>
<evidence type="ECO:0000256" key="4">
    <source>
        <dbReference type="ARBA" id="ARBA00022692"/>
    </source>
</evidence>
<keyword evidence="7" id="KW-0131">Cell cycle</keyword>
<evidence type="ECO:0000256" key="3">
    <source>
        <dbReference type="ARBA" id="ARBA00022618"/>
    </source>
</evidence>